<dbReference type="Proteomes" id="UP000812982">
    <property type="component" value="Unassembled WGS sequence"/>
</dbReference>
<name>A0ABS6KSC6_9MYCO</name>
<comment type="similarity">
    <text evidence="1">Belongs to the NAD(P)-dependent epimerase/dehydratase family.</text>
</comment>
<dbReference type="EMBL" id="VOMB01000023">
    <property type="protein sequence ID" value="MBU9766384.1"/>
    <property type="molecule type" value="Genomic_DNA"/>
</dbReference>
<dbReference type="InterPro" id="IPR001509">
    <property type="entry name" value="Epimerase_deHydtase"/>
</dbReference>
<gene>
    <name evidence="5" type="ORF">FR943_21385</name>
</gene>
<keyword evidence="6" id="KW-1185">Reference proteome</keyword>
<dbReference type="Pfam" id="PF01370">
    <property type="entry name" value="Epimerase"/>
    <property type="match status" value="1"/>
</dbReference>
<dbReference type="PANTHER" id="PTHR43103">
    <property type="entry name" value="NUCLEOSIDE-DIPHOSPHATE-SUGAR EPIMERASE"/>
    <property type="match status" value="1"/>
</dbReference>
<keyword evidence="3" id="KW-0520">NAD</keyword>
<sequence length="365" mass="38703">MSDAVLVTGAFGLVGSAVVKALTAAGRTVVATDLDVPANRKAAAALPASVQVRWADLTDAAAVDALVAAVTPASIIHLAAIIPPFCYMRRGLARKVNVEATAALLRAAEAQPTPPRFVQASSVAVYGARNPHHVTDVLTPDTPTNPSDIYGAHKVEAEALVRDSALDWLILRLGGVMSSEFSLGIDVDLISFESVLPADGRLQTVDVRDVAAAFVTATTVEANHEVFLIGGDPETHRHTQSAVGSQAATAMGIRGGLPLGRPGKPDDDAAWFATDWMDVSRSQEVLGFQHHTWPQLLADTRSNAGWKRFPIGLAAPLIRAFLRSKSAYKDYPGHYADVWNAIDKKWGDHRADSGEAQEGPDGSRA</sequence>
<protein>
    <submittedName>
        <fullName evidence="5">NAD(P)-dependent oxidoreductase</fullName>
    </submittedName>
</protein>
<feature type="domain" description="NAD-dependent epimerase/dehydratase" evidence="4">
    <location>
        <begin position="5"/>
        <end position="180"/>
    </location>
</feature>
<organism evidence="5 6">
    <name type="scientific">[Mycobacterium] fortunisiensis</name>
    <dbReference type="NCBI Taxonomy" id="2600579"/>
    <lineage>
        <taxon>Bacteria</taxon>
        <taxon>Bacillati</taxon>
        <taxon>Actinomycetota</taxon>
        <taxon>Actinomycetes</taxon>
        <taxon>Mycobacteriales</taxon>
        <taxon>Mycobacteriaceae</taxon>
        <taxon>Mycolicibacterium</taxon>
    </lineage>
</organism>
<evidence type="ECO:0000313" key="5">
    <source>
        <dbReference type="EMBL" id="MBU9766384.1"/>
    </source>
</evidence>
<evidence type="ECO:0000256" key="1">
    <source>
        <dbReference type="ARBA" id="ARBA00007637"/>
    </source>
</evidence>
<keyword evidence="2" id="KW-0560">Oxidoreductase</keyword>
<dbReference type="RefSeq" id="WP_217160240.1">
    <property type="nucleotide sequence ID" value="NZ_VOMB01000023.1"/>
</dbReference>
<dbReference type="PANTHER" id="PTHR43103:SF5">
    <property type="entry name" value="4-EPIMERASE, PUTATIVE (AFU_ORTHOLOGUE AFUA_7G00360)-RELATED"/>
    <property type="match status" value="1"/>
</dbReference>
<evidence type="ECO:0000256" key="2">
    <source>
        <dbReference type="ARBA" id="ARBA00023002"/>
    </source>
</evidence>
<evidence type="ECO:0000259" key="4">
    <source>
        <dbReference type="Pfam" id="PF01370"/>
    </source>
</evidence>
<comment type="caution">
    <text evidence="5">The sequence shown here is derived from an EMBL/GenBank/DDBJ whole genome shotgun (WGS) entry which is preliminary data.</text>
</comment>
<evidence type="ECO:0000313" key="6">
    <source>
        <dbReference type="Proteomes" id="UP000812982"/>
    </source>
</evidence>
<reference evidence="5 6" key="1">
    <citation type="journal article" date="2021" name="Sci. Rep.">
        <title>Phenotypic and genomic hallmarks of a novel, potentially pathogenic rapidly growing Mycobacterium species related to the Mycobacterium fortuitum complex.</title>
        <authorList>
            <person name="Gharbi R."/>
            <person name="Khanna V."/>
            <person name="Frigui W."/>
            <person name="Mhenni B."/>
            <person name="Brosch R."/>
            <person name="Mardassi H."/>
        </authorList>
    </citation>
    <scope>NUCLEOTIDE SEQUENCE [LARGE SCALE GENOMIC DNA]</scope>
    <source>
        <strain evidence="5 6">TNTM28</strain>
    </source>
</reference>
<accession>A0ABS6KSC6</accession>
<evidence type="ECO:0000256" key="3">
    <source>
        <dbReference type="ARBA" id="ARBA00023027"/>
    </source>
</evidence>
<proteinExistence type="inferred from homology"/>